<organism evidence="1 3">
    <name type="scientific">Dorea longicatena</name>
    <dbReference type="NCBI Taxonomy" id="88431"/>
    <lineage>
        <taxon>Bacteria</taxon>
        <taxon>Bacillati</taxon>
        <taxon>Bacillota</taxon>
        <taxon>Clostridia</taxon>
        <taxon>Lachnospirales</taxon>
        <taxon>Lachnospiraceae</taxon>
        <taxon>Dorea</taxon>
    </lineage>
</organism>
<protein>
    <submittedName>
        <fullName evidence="1">Uncharacterized protein</fullName>
    </submittedName>
</protein>
<accession>A0A6N9JXY2</accession>
<evidence type="ECO:0000313" key="3">
    <source>
        <dbReference type="Proteomes" id="UP000449249"/>
    </source>
</evidence>
<comment type="caution">
    <text evidence="1">The sequence shown here is derived from an EMBL/GenBank/DDBJ whole genome shotgun (WGS) entry which is preliminary data.</text>
</comment>
<dbReference type="RefSeq" id="WP_161170266.1">
    <property type="nucleotide sequence ID" value="NZ_JAAIOC010000013.1"/>
</dbReference>
<name>A0A6N9JXY2_9FIRM</name>
<evidence type="ECO:0000313" key="2">
    <source>
        <dbReference type="EMBL" id="NSE56854.1"/>
    </source>
</evidence>
<evidence type="ECO:0000313" key="1">
    <source>
        <dbReference type="EMBL" id="MZK10599.1"/>
    </source>
</evidence>
<dbReference type="EMBL" id="JAAIOD010000002">
    <property type="protein sequence ID" value="NSE56854.1"/>
    <property type="molecule type" value="Genomic_DNA"/>
</dbReference>
<gene>
    <name evidence="2" type="ORF">G4332_01725</name>
    <name evidence="1" type="ORF">GT576_09650</name>
</gene>
<proteinExistence type="predicted"/>
<reference evidence="1 3" key="1">
    <citation type="journal article" date="2019" name="Nat. Med.">
        <title>A library of human gut bacterial isolates paired with longitudinal multiomics data enables mechanistic microbiome research.</title>
        <authorList>
            <person name="Poyet M."/>
            <person name="Groussin M."/>
            <person name="Gibbons S.M."/>
            <person name="Avila-Pacheco J."/>
            <person name="Jiang X."/>
            <person name="Kearney S.M."/>
            <person name="Perrotta A.R."/>
            <person name="Berdy B."/>
            <person name="Zhao S."/>
            <person name="Lieberman T.D."/>
            <person name="Swanson P.K."/>
            <person name="Smith M."/>
            <person name="Roesemann S."/>
            <person name="Alexander J.E."/>
            <person name="Rich S.A."/>
            <person name="Livny J."/>
            <person name="Vlamakis H."/>
            <person name="Clish C."/>
            <person name="Bullock K."/>
            <person name="Deik A."/>
            <person name="Scott J."/>
            <person name="Pierce K.A."/>
            <person name="Xavier R.J."/>
            <person name="Alm E.J."/>
        </authorList>
    </citation>
    <scope>NUCLEOTIDE SEQUENCE [LARGE SCALE GENOMIC DNA]</scope>
    <source>
        <strain evidence="1 3">BIOML-A1</strain>
    </source>
</reference>
<dbReference type="Proteomes" id="UP000449249">
    <property type="component" value="Unassembled WGS sequence"/>
</dbReference>
<dbReference type="Proteomes" id="UP000724058">
    <property type="component" value="Unassembled WGS sequence"/>
</dbReference>
<dbReference type="EMBL" id="WWSH01000007">
    <property type="protein sequence ID" value="MZK10599.1"/>
    <property type="molecule type" value="Genomic_DNA"/>
</dbReference>
<reference evidence="2" key="2">
    <citation type="journal article" date="2020" name="Cell Host Microbe">
        <title>Functional and Genomic Variation between Human-Derived Isolates of Lachnospiraceae Reveals Inter- and Intra-Species Diversity.</title>
        <authorList>
            <person name="Sorbara M.T."/>
            <person name="Littmann E.R."/>
            <person name="Fontana E."/>
            <person name="Moody T.U."/>
            <person name="Kohout C.E."/>
            <person name="Gjonbalaj M."/>
            <person name="Eaton V."/>
            <person name="Seok R."/>
            <person name="Leiner I.M."/>
            <person name="Pamer E.G."/>
        </authorList>
    </citation>
    <scope>NUCLEOTIDE SEQUENCE</scope>
    <source>
        <strain evidence="2">MSK.10.16</strain>
    </source>
</reference>
<sequence length="144" mass="16702">MWNNTKGEQDNLCLALINPRLCKKLSIKVAVEQHDTKTAVPYLHVFLDNTWNLKNCAFIRLDKPEYVPEKNSKRLSTKQKEELIYILTRECNGNWIASIIDKSNIKAATGYETAVQTWIDTYEGNNKIQYDKNGFLVMPDYTKL</sequence>
<reference evidence="2" key="3">
    <citation type="submission" date="2020-02" db="EMBL/GenBank/DDBJ databases">
        <authorList>
            <person name="Littmann E."/>
            <person name="Sorbara M."/>
        </authorList>
    </citation>
    <scope>NUCLEOTIDE SEQUENCE</scope>
    <source>
        <strain evidence="2">MSK.10.16</strain>
    </source>
</reference>
<dbReference type="AlphaFoldDB" id="A0A6N9JXY2"/>